<dbReference type="GO" id="GO:0009755">
    <property type="term" value="P:hormone-mediated signaling pathway"/>
    <property type="evidence" value="ECO:0007669"/>
    <property type="project" value="TreeGrafter"/>
</dbReference>
<dbReference type="HOGENOM" id="CLU_002245_0_0_1"/>
<dbReference type="eggNOG" id="KOG2087">
    <property type="taxonomic scope" value="Eukaryota"/>
</dbReference>
<dbReference type="AlphaFoldDB" id="H2YML7"/>
<keyword evidence="3 9" id="KW-0812">Transmembrane</keyword>
<dbReference type="InterPro" id="IPR002172">
    <property type="entry name" value="LDrepeatLR_classA_rpt"/>
</dbReference>
<feature type="transmembrane region" description="Helical" evidence="9">
    <location>
        <begin position="414"/>
        <end position="437"/>
    </location>
</feature>
<evidence type="ECO:0000256" key="2">
    <source>
        <dbReference type="ARBA" id="ARBA00022614"/>
    </source>
</evidence>
<dbReference type="GO" id="GO:0007189">
    <property type="term" value="P:adenylate cyclase-activating G protein-coupled receptor signaling pathway"/>
    <property type="evidence" value="ECO:0007669"/>
    <property type="project" value="TreeGrafter"/>
</dbReference>
<keyword evidence="7" id="KW-1015">Disulfide bond</keyword>
<feature type="transmembrane region" description="Helical" evidence="9">
    <location>
        <begin position="272"/>
        <end position="290"/>
    </location>
</feature>
<keyword evidence="5 9" id="KW-1133">Transmembrane helix</keyword>
<evidence type="ECO:0000256" key="6">
    <source>
        <dbReference type="ARBA" id="ARBA00023136"/>
    </source>
</evidence>
<feature type="transmembrane region" description="Helical" evidence="9">
    <location>
        <begin position="302"/>
        <end position="322"/>
    </location>
</feature>
<dbReference type="SUPFAM" id="SSF57424">
    <property type="entry name" value="LDL receptor-like module"/>
    <property type="match status" value="2"/>
</dbReference>
<proteinExistence type="predicted"/>
<dbReference type="PRINTS" id="PR00237">
    <property type="entry name" value="GPCRRHODOPSN"/>
</dbReference>
<dbReference type="Gene3D" id="1.20.1070.10">
    <property type="entry name" value="Rhodopsin 7-helix transmembrane proteins"/>
    <property type="match status" value="1"/>
</dbReference>
<evidence type="ECO:0000256" key="7">
    <source>
        <dbReference type="ARBA" id="ARBA00023157"/>
    </source>
</evidence>
<evidence type="ECO:0000256" key="9">
    <source>
        <dbReference type="SAM" id="Phobius"/>
    </source>
</evidence>
<dbReference type="Ensembl" id="ENSCSAVT00000006652.1">
    <property type="protein sequence ID" value="ENSCSAVP00000006569.1"/>
    <property type="gene ID" value="ENSCSAVG00000003935.1"/>
</dbReference>
<evidence type="ECO:0000313" key="11">
    <source>
        <dbReference type="Ensembl" id="ENSCSAVP00000006569.1"/>
    </source>
</evidence>
<dbReference type="Pfam" id="PF00001">
    <property type="entry name" value="7tm_1"/>
    <property type="match status" value="1"/>
</dbReference>
<reference evidence="11" key="2">
    <citation type="submission" date="2025-08" db="UniProtKB">
        <authorList>
            <consortium name="Ensembl"/>
        </authorList>
    </citation>
    <scope>IDENTIFICATION</scope>
</reference>
<evidence type="ECO:0000256" key="4">
    <source>
        <dbReference type="ARBA" id="ARBA00022737"/>
    </source>
</evidence>
<dbReference type="PANTHER" id="PTHR24372">
    <property type="entry name" value="GLYCOPROTEIN HORMONE RECEPTOR"/>
    <property type="match status" value="1"/>
</dbReference>
<keyword evidence="6 9" id="KW-0472">Membrane</keyword>
<evidence type="ECO:0000256" key="1">
    <source>
        <dbReference type="ARBA" id="ARBA00004370"/>
    </source>
</evidence>
<dbReference type="OMA" id="VGCANES"/>
<dbReference type="GO" id="GO:0005886">
    <property type="term" value="C:plasma membrane"/>
    <property type="evidence" value="ECO:0007669"/>
    <property type="project" value="TreeGrafter"/>
</dbReference>
<evidence type="ECO:0000256" key="8">
    <source>
        <dbReference type="PROSITE-ProRule" id="PRU00124"/>
    </source>
</evidence>
<name>H2YML7_CIOSA</name>
<comment type="caution">
    <text evidence="8">Lacks conserved residue(s) required for the propagation of feature annotation.</text>
</comment>
<dbReference type="PANTHER" id="PTHR24372:SF77">
    <property type="entry name" value="G-PROTEIN COUPLED RECEPTORS FAMILY 1 PROFILE DOMAIN-CONTAINING PROTEIN"/>
    <property type="match status" value="1"/>
</dbReference>
<feature type="transmembrane region" description="Helical" evidence="9">
    <location>
        <begin position="178"/>
        <end position="200"/>
    </location>
</feature>
<evidence type="ECO:0000313" key="12">
    <source>
        <dbReference type="Proteomes" id="UP000007875"/>
    </source>
</evidence>
<dbReference type="Proteomes" id="UP000007875">
    <property type="component" value="Unassembled WGS sequence"/>
</dbReference>
<evidence type="ECO:0000256" key="3">
    <source>
        <dbReference type="ARBA" id="ARBA00022692"/>
    </source>
</evidence>
<comment type="subcellular location">
    <subcellularLocation>
        <location evidence="1">Membrane</location>
    </subcellularLocation>
</comment>
<feature type="transmembrane region" description="Helical" evidence="9">
    <location>
        <begin position="458"/>
        <end position="482"/>
    </location>
</feature>
<dbReference type="SMART" id="SM00192">
    <property type="entry name" value="LDLa"/>
    <property type="match status" value="2"/>
</dbReference>
<organism evidence="11 12">
    <name type="scientific">Ciona savignyi</name>
    <name type="common">Pacific transparent sea squirt</name>
    <dbReference type="NCBI Taxonomy" id="51511"/>
    <lineage>
        <taxon>Eukaryota</taxon>
        <taxon>Metazoa</taxon>
        <taxon>Chordata</taxon>
        <taxon>Tunicata</taxon>
        <taxon>Ascidiacea</taxon>
        <taxon>Phlebobranchia</taxon>
        <taxon>Cionidae</taxon>
        <taxon>Ciona</taxon>
    </lineage>
</organism>
<dbReference type="SUPFAM" id="SSF81321">
    <property type="entry name" value="Family A G protein-coupled receptor-like"/>
    <property type="match status" value="1"/>
</dbReference>
<sequence length="519" mass="58715">VFYTNASVCDGIPDCYDRQDECGVGCANESHFCDSDISCHKVQLTEIWEKYGLLFLNKREYCDGRPLKKDPCPLGFDETNCTDRYYCNIPTKYRFSVDQSLLCDGVLDCEDGSDEWESVCNESRFYCNNKTPLSVAREQVENGIRDCSDGSDECPADSKKKSVFSSPFEMIGNPIFRVILWIMGGLSFVGNIGVTVIGILHIRETKNEPLKLAFLWLLVNLSISDSIMGIYLLSVSAMGKTFSGRYCYHDTDWRSSSACSVLGSMSIISSEVSALTMTTMATIRLFSVYFPMKMSSILRRTYVVPMIFCWCVGILLGTLPLANYRSGYFIKAVWYPNYFFTRQEILKSDVVWIAQRAGHFTGNVTTSMDWFDVKDTMTRTFQELEIKGEFGYFGETSVCLPRLFVKVGDTAWEYSTFIIVLNFCLFVYMAISYIALYQRSRKVTKAGKNKSNKLLQTVFLMIVSNLCCWIPICIMAFVNLSGVELDSIVYIVCAGVLLPINSVMNPLIYSDVAVNLVRK</sequence>
<reference evidence="11" key="3">
    <citation type="submission" date="2025-09" db="UniProtKB">
        <authorList>
            <consortium name="Ensembl"/>
        </authorList>
    </citation>
    <scope>IDENTIFICATION</scope>
</reference>
<dbReference type="PROSITE" id="PS50068">
    <property type="entry name" value="LDLRA_2"/>
    <property type="match status" value="1"/>
</dbReference>
<dbReference type="GeneTree" id="ENSGT00940000163045"/>
<dbReference type="InterPro" id="IPR036055">
    <property type="entry name" value="LDL_receptor-like_sf"/>
</dbReference>
<protein>
    <recommendedName>
        <fullName evidence="10">G-protein coupled receptors family 1 profile domain-containing protein</fullName>
    </recommendedName>
</protein>
<feature type="transmembrane region" description="Helical" evidence="9">
    <location>
        <begin position="488"/>
        <end position="509"/>
    </location>
</feature>
<dbReference type="PROSITE" id="PS50262">
    <property type="entry name" value="G_PROTEIN_RECEP_F1_2"/>
    <property type="match status" value="1"/>
</dbReference>
<evidence type="ECO:0000259" key="10">
    <source>
        <dbReference type="PROSITE" id="PS50262"/>
    </source>
</evidence>
<dbReference type="InParanoid" id="H2YML7"/>
<keyword evidence="12" id="KW-1185">Reference proteome</keyword>
<feature type="transmembrane region" description="Helical" evidence="9">
    <location>
        <begin position="212"/>
        <end position="233"/>
    </location>
</feature>
<dbReference type="CDD" id="cd00112">
    <property type="entry name" value="LDLa"/>
    <property type="match status" value="2"/>
</dbReference>
<dbReference type="InterPro" id="IPR017452">
    <property type="entry name" value="GPCR_Rhodpsn_7TM"/>
</dbReference>
<keyword evidence="4" id="KW-0677">Repeat</keyword>
<dbReference type="Gene3D" id="4.10.400.10">
    <property type="entry name" value="Low-density Lipoprotein Receptor"/>
    <property type="match status" value="2"/>
</dbReference>
<accession>H2YML7</accession>
<evidence type="ECO:0000256" key="5">
    <source>
        <dbReference type="ARBA" id="ARBA00022989"/>
    </source>
</evidence>
<dbReference type="InterPro" id="IPR000276">
    <property type="entry name" value="GPCR_Rhodpsn"/>
</dbReference>
<feature type="domain" description="G-protein coupled receptors family 1 profile" evidence="10">
    <location>
        <begin position="190"/>
        <end position="509"/>
    </location>
</feature>
<dbReference type="STRING" id="51511.ENSCSAVP00000006569"/>
<dbReference type="GO" id="GO:0008528">
    <property type="term" value="F:G protein-coupled peptide receptor activity"/>
    <property type="evidence" value="ECO:0007669"/>
    <property type="project" value="TreeGrafter"/>
</dbReference>
<reference evidence="12" key="1">
    <citation type="submission" date="2003-08" db="EMBL/GenBank/DDBJ databases">
        <authorList>
            <person name="Birren B."/>
            <person name="Nusbaum C."/>
            <person name="Abebe A."/>
            <person name="Abouelleil A."/>
            <person name="Adekoya E."/>
            <person name="Ait-zahra M."/>
            <person name="Allen N."/>
            <person name="Allen T."/>
            <person name="An P."/>
            <person name="Anderson M."/>
            <person name="Anderson S."/>
            <person name="Arachchi H."/>
            <person name="Armbruster J."/>
            <person name="Bachantsang P."/>
            <person name="Baldwin J."/>
            <person name="Barry A."/>
            <person name="Bayul T."/>
            <person name="Blitshsteyn B."/>
            <person name="Bloom T."/>
            <person name="Blye J."/>
            <person name="Boguslavskiy L."/>
            <person name="Borowsky M."/>
            <person name="Boukhgalter B."/>
            <person name="Brunache A."/>
            <person name="Butler J."/>
            <person name="Calixte N."/>
            <person name="Calvo S."/>
            <person name="Camarata J."/>
            <person name="Campo K."/>
            <person name="Chang J."/>
            <person name="Cheshatsang Y."/>
            <person name="Citroen M."/>
            <person name="Collymore A."/>
            <person name="Considine T."/>
            <person name="Cook A."/>
            <person name="Cooke P."/>
            <person name="Corum B."/>
            <person name="Cuomo C."/>
            <person name="David R."/>
            <person name="Dawoe T."/>
            <person name="Degray S."/>
            <person name="Dodge S."/>
            <person name="Dooley K."/>
            <person name="Dorje P."/>
            <person name="Dorjee K."/>
            <person name="Dorris L."/>
            <person name="Duffey N."/>
            <person name="Dupes A."/>
            <person name="Elkins T."/>
            <person name="Engels R."/>
            <person name="Erickson J."/>
            <person name="Farina A."/>
            <person name="Faro S."/>
            <person name="Ferreira P."/>
            <person name="Fischer H."/>
            <person name="Fitzgerald M."/>
            <person name="Foley K."/>
            <person name="Gage D."/>
            <person name="Galagan J."/>
            <person name="Gearin G."/>
            <person name="Gnerre S."/>
            <person name="Gnirke A."/>
            <person name="Goyette A."/>
            <person name="Graham J."/>
            <person name="Grandbois E."/>
            <person name="Gyaltsen K."/>
            <person name="Hafez N."/>
            <person name="Hagopian D."/>
            <person name="Hagos B."/>
            <person name="Hall J."/>
            <person name="Hatcher B."/>
            <person name="Heller A."/>
            <person name="Higgins H."/>
            <person name="Honan T."/>
            <person name="Horn A."/>
            <person name="Houde N."/>
            <person name="Hughes L."/>
            <person name="Hulme W."/>
            <person name="Husby E."/>
            <person name="Iliev I."/>
            <person name="Jaffe D."/>
            <person name="Jones C."/>
            <person name="Kamal M."/>
            <person name="Kamat A."/>
            <person name="Kamvysselis M."/>
            <person name="Karlsson E."/>
            <person name="Kells C."/>
            <person name="Kieu A."/>
            <person name="Kisner P."/>
            <person name="Kodira C."/>
            <person name="Kulbokas E."/>
            <person name="Labutti K."/>
            <person name="Lama D."/>
            <person name="Landers T."/>
            <person name="Leger J."/>
            <person name="Levine S."/>
            <person name="Lewis D."/>
            <person name="Lewis T."/>
            <person name="Lindblad-toh K."/>
            <person name="Liu X."/>
            <person name="Lokyitsang T."/>
            <person name="Lokyitsang Y."/>
            <person name="Lucien O."/>
            <person name="Lui A."/>
            <person name="Ma L.J."/>
            <person name="Mabbitt R."/>
            <person name="Macdonald J."/>
            <person name="Maclean C."/>
            <person name="Major J."/>
            <person name="Manning J."/>
            <person name="Marabella R."/>
            <person name="Maru K."/>
            <person name="Matthews C."/>
            <person name="Mauceli E."/>
            <person name="Mccarthy M."/>
            <person name="Mcdonough S."/>
            <person name="Mcghee T."/>
            <person name="Meldrim J."/>
            <person name="Meneus L."/>
            <person name="Mesirov J."/>
            <person name="Mihalev A."/>
            <person name="Mihova T."/>
            <person name="Mikkelsen T."/>
            <person name="Mlenga V."/>
            <person name="Moru K."/>
            <person name="Mozes J."/>
            <person name="Mulrain L."/>
            <person name="Munson G."/>
            <person name="Naylor J."/>
            <person name="Newes C."/>
            <person name="Nguyen C."/>
            <person name="Nguyen N."/>
            <person name="Nguyen T."/>
            <person name="Nicol R."/>
            <person name="Nielsen C."/>
            <person name="Nizzari M."/>
            <person name="Norbu C."/>
            <person name="Norbu N."/>
            <person name="O'donnell P."/>
            <person name="Okoawo O."/>
            <person name="O'leary S."/>
            <person name="Omotosho B."/>
            <person name="O'neill K."/>
            <person name="Osman S."/>
            <person name="Parker S."/>
            <person name="Perrin D."/>
            <person name="Phunkhang P."/>
            <person name="Piqani B."/>
            <person name="Purcell S."/>
            <person name="Rachupka T."/>
            <person name="Ramasamy U."/>
            <person name="Rameau R."/>
            <person name="Ray V."/>
            <person name="Raymond C."/>
            <person name="Retta R."/>
            <person name="Richardson S."/>
            <person name="Rise C."/>
            <person name="Rodriguez J."/>
            <person name="Rogers J."/>
            <person name="Rogov P."/>
            <person name="Rutman M."/>
            <person name="Schupbach R."/>
            <person name="Seaman C."/>
            <person name="Settipalli S."/>
            <person name="Sharpe T."/>
            <person name="Sheridan J."/>
            <person name="Sherpa N."/>
            <person name="Shi J."/>
            <person name="Smirnov S."/>
            <person name="Smith C."/>
            <person name="Sougnez C."/>
            <person name="Spencer B."/>
            <person name="Stalker J."/>
            <person name="Stange-thomann N."/>
            <person name="Stavropoulos S."/>
            <person name="Stetson K."/>
            <person name="Stone C."/>
            <person name="Stone S."/>
            <person name="Stubbs M."/>
            <person name="Talamas J."/>
            <person name="Tchuinga P."/>
            <person name="Tenzing P."/>
            <person name="Tesfaye S."/>
            <person name="Theodore J."/>
            <person name="Thoulutsang Y."/>
            <person name="Topham K."/>
            <person name="Towey S."/>
            <person name="Tsamla T."/>
            <person name="Tsomo N."/>
            <person name="Vallee D."/>
            <person name="Vassiliev H."/>
            <person name="Venkataraman V."/>
            <person name="Vinson J."/>
            <person name="Vo A."/>
            <person name="Wade C."/>
            <person name="Wang S."/>
            <person name="Wangchuk T."/>
            <person name="Wangdi T."/>
            <person name="Whittaker C."/>
            <person name="Wilkinson J."/>
            <person name="Wu Y."/>
            <person name="Wyman D."/>
            <person name="Yadav S."/>
            <person name="Yang S."/>
            <person name="Yang X."/>
            <person name="Yeager S."/>
            <person name="Yee E."/>
            <person name="Young G."/>
            <person name="Zainoun J."/>
            <person name="Zembeck L."/>
            <person name="Zimmer A."/>
            <person name="Zody M."/>
            <person name="Lander E."/>
        </authorList>
    </citation>
    <scope>NUCLEOTIDE SEQUENCE [LARGE SCALE GENOMIC DNA]</scope>
</reference>
<keyword evidence="2" id="KW-0433">Leucine-rich repeat</keyword>